<evidence type="ECO:0000256" key="3">
    <source>
        <dbReference type="ARBA" id="ARBA00022722"/>
    </source>
</evidence>
<keyword evidence="7" id="KW-0346">Stress response</keyword>
<gene>
    <name evidence="8" type="ORF">C5C04_14805</name>
    <name evidence="9" type="ORF">C5C40_15195</name>
</gene>
<dbReference type="SUPFAM" id="SSF54786">
    <property type="entry name" value="YcfA/nrd intein domain"/>
    <property type="match status" value="1"/>
</dbReference>
<dbReference type="GO" id="GO:0016787">
    <property type="term" value="F:hydrolase activity"/>
    <property type="evidence" value="ECO:0007669"/>
    <property type="project" value="UniProtKB-KW"/>
</dbReference>
<reference evidence="10 11" key="1">
    <citation type="submission" date="2018-02" db="EMBL/GenBank/DDBJ databases">
        <title>Bacteriophage NCPPB3778 and a type I-E CRISPR drive the evolution of the US Biological Select Agent, Rathayibacter toxicus.</title>
        <authorList>
            <person name="Davis E.W.II."/>
            <person name="Tabima J.F."/>
            <person name="Weisberg A.J."/>
            <person name="Lopes L.D."/>
            <person name="Wiseman M.S."/>
            <person name="Wiseman M.S."/>
            <person name="Pupko T."/>
            <person name="Belcher M.S."/>
            <person name="Sechler A.J."/>
            <person name="Tancos M.A."/>
            <person name="Schroeder B.K."/>
            <person name="Murray T.D."/>
            <person name="Luster D.G."/>
            <person name="Schneider W.L."/>
            <person name="Rogers E."/>
            <person name="Andreote F.D."/>
            <person name="Grunwald N.J."/>
            <person name="Putnam M.L."/>
            <person name="Chang J.H."/>
        </authorList>
    </citation>
    <scope>NUCLEOTIDE SEQUENCE [LARGE SCALE GENOMIC DNA]</scope>
    <source>
        <strain evidence="9 11">AY1D6</strain>
        <strain evidence="8 10">AY1I9</strain>
    </source>
</reference>
<dbReference type="InterPro" id="IPR012933">
    <property type="entry name" value="HicA_mRNA_interferase"/>
</dbReference>
<dbReference type="InterPro" id="IPR038570">
    <property type="entry name" value="HicA_sf"/>
</dbReference>
<dbReference type="Proteomes" id="UP000237881">
    <property type="component" value="Unassembled WGS sequence"/>
</dbReference>
<evidence type="ECO:0000256" key="1">
    <source>
        <dbReference type="ARBA" id="ARBA00006620"/>
    </source>
</evidence>
<evidence type="ECO:0000256" key="6">
    <source>
        <dbReference type="ARBA" id="ARBA00022884"/>
    </source>
</evidence>
<dbReference type="GO" id="GO:0004519">
    <property type="term" value="F:endonuclease activity"/>
    <property type="evidence" value="ECO:0007669"/>
    <property type="project" value="UniProtKB-KW"/>
</dbReference>
<protein>
    <submittedName>
        <fullName evidence="8">Type II toxin-antitoxin system HicA family toxin</fullName>
    </submittedName>
</protein>
<dbReference type="EMBL" id="PSVT01000059">
    <property type="protein sequence ID" value="PPH71269.1"/>
    <property type="molecule type" value="Genomic_DNA"/>
</dbReference>
<dbReference type="Pfam" id="PF07927">
    <property type="entry name" value="HicA_toxin"/>
    <property type="match status" value="1"/>
</dbReference>
<evidence type="ECO:0000313" key="9">
    <source>
        <dbReference type="EMBL" id="PPH71269.1"/>
    </source>
</evidence>
<sequence>MPKPQKYRDVVKFLRSKGWALVRRGKGSHEVWGSADGSYTLILAPHGAEVSAGQVKQVIAAFPDAPRIWR</sequence>
<comment type="similarity">
    <text evidence="1">Belongs to the HicA mRNA interferase family.</text>
</comment>
<proteinExistence type="inferred from homology"/>
<keyword evidence="3" id="KW-0540">Nuclease</keyword>
<evidence type="ECO:0000313" key="10">
    <source>
        <dbReference type="Proteomes" id="UP000237881"/>
    </source>
</evidence>
<accession>A0ABD6W4I8</accession>
<keyword evidence="2" id="KW-1277">Toxin-antitoxin system</keyword>
<evidence type="ECO:0000313" key="11">
    <source>
        <dbReference type="Proteomes" id="UP000239698"/>
    </source>
</evidence>
<evidence type="ECO:0000313" key="8">
    <source>
        <dbReference type="EMBL" id="PPF09421.1"/>
    </source>
</evidence>
<dbReference type="EMBL" id="PSUL01000080">
    <property type="protein sequence ID" value="PPF09421.1"/>
    <property type="molecule type" value="Genomic_DNA"/>
</dbReference>
<organism evidence="8 10">
    <name type="scientific">Rathayibacter rathayi</name>
    <name type="common">Corynebacterium rathayi</name>
    <dbReference type="NCBI Taxonomy" id="33887"/>
    <lineage>
        <taxon>Bacteria</taxon>
        <taxon>Bacillati</taxon>
        <taxon>Actinomycetota</taxon>
        <taxon>Actinomycetes</taxon>
        <taxon>Micrococcales</taxon>
        <taxon>Microbacteriaceae</taxon>
        <taxon>Rathayibacter</taxon>
    </lineage>
</organism>
<dbReference type="Proteomes" id="UP000239698">
    <property type="component" value="Unassembled WGS sequence"/>
</dbReference>
<dbReference type="GO" id="GO:0003723">
    <property type="term" value="F:RNA binding"/>
    <property type="evidence" value="ECO:0007669"/>
    <property type="project" value="UniProtKB-KW"/>
</dbReference>
<keyword evidence="4" id="KW-0255">Endonuclease</keyword>
<keyword evidence="5" id="KW-0378">Hydrolase</keyword>
<evidence type="ECO:0000256" key="4">
    <source>
        <dbReference type="ARBA" id="ARBA00022759"/>
    </source>
</evidence>
<keyword evidence="11" id="KW-1185">Reference proteome</keyword>
<dbReference type="AlphaFoldDB" id="A0ABD6W4I8"/>
<dbReference type="RefSeq" id="WP_097167844.1">
    <property type="nucleotide sequence ID" value="NZ_PSUD01000036.1"/>
</dbReference>
<name>A0ABD6W4I8_RATRA</name>
<comment type="caution">
    <text evidence="8">The sequence shown here is derived from an EMBL/GenBank/DDBJ whole genome shotgun (WGS) entry which is preliminary data.</text>
</comment>
<evidence type="ECO:0000256" key="2">
    <source>
        <dbReference type="ARBA" id="ARBA00022649"/>
    </source>
</evidence>
<keyword evidence="6" id="KW-0694">RNA-binding</keyword>
<dbReference type="Gene3D" id="3.30.920.30">
    <property type="entry name" value="Hypothetical protein"/>
    <property type="match status" value="1"/>
</dbReference>
<evidence type="ECO:0000256" key="5">
    <source>
        <dbReference type="ARBA" id="ARBA00022801"/>
    </source>
</evidence>
<evidence type="ECO:0000256" key="7">
    <source>
        <dbReference type="ARBA" id="ARBA00023016"/>
    </source>
</evidence>